<evidence type="ECO:0000256" key="1">
    <source>
        <dbReference type="ARBA" id="ARBA00012513"/>
    </source>
</evidence>
<keyword evidence="11" id="KW-1185">Reference proteome</keyword>
<dbReference type="PANTHER" id="PTHR48005:SF16">
    <property type="entry name" value="MDIS1-INTERACTING RECEPTOR LIKE KINASE 2-LIKE ISOFORM X1"/>
    <property type="match status" value="1"/>
</dbReference>
<keyword evidence="5" id="KW-0418">Kinase</keyword>
<dbReference type="Gene3D" id="1.10.510.10">
    <property type="entry name" value="Transferase(Phosphotransferase) domain 1"/>
    <property type="match status" value="1"/>
</dbReference>
<dbReference type="Pfam" id="PF00069">
    <property type="entry name" value="Pkinase"/>
    <property type="match status" value="1"/>
</dbReference>
<evidence type="ECO:0000313" key="11">
    <source>
        <dbReference type="Proteomes" id="UP001652623"/>
    </source>
</evidence>
<evidence type="ECO:0000256" key="8">
    <source>
        <dbReference type="ARBA" id="ARBA00048679"/>
    </source>
</evidence>
<keyword evidence="9" id="KW-0472">Membrane</keyword>
<keyword evidence="9" id="KW-0812">Transmembrane</keyword>
<reference evidence="11" key="1">
    <citation type="submission" date="2025-05" db="UniProtKB">
        <authorList>
            <consortium name="RefSeq"/>
        </authorList>
    </citation>
    <scope>NUCLEOTIDE SEQUENCE [LARGE SCALE GENOMIC DNA]</scope>
</reference>
<dbReference type="InterPro" id="IPR051420">
    <property type="entry name" value="Ser_Thr_Kinases_DiverseReg"/>
</dbReference>
<proteinExistence type="predicted"/>
<accession>A0ABM3IET8</accession>
<dbReference type="GeneID" id="107415169"/>
<keyword evidence="9" id="KW-1133">Transmembrane helix</keyword>
<feature type="transmembrane region" description="Helical" evidence="9">
    <location>
        <begin position="118"/>
        <end position="138"/>
    </location>
</feature>
<sequence length="158" mass="17924">MERRSLFRILNNDVEAVELDWKRRVTIIKGITHALCYIHHDCFVPIIHHDVNSKNILLNPALEPFVSDFGTARFLHSDTSNQTILAGTYGYIAPGWERPPFASTPNLQGPRQLSSSLLGLYSFSFILLPISLETRLFIAKDRKSSSDTCITRTKKHGQ</sequence>
<feature type="domain" description="Protein kinase" evidence="10">
    <location>
        <begin position="1"/>
        <end position="158"/>
    </location>
</feature>
<evidence type="ECO:0000256" key="2">
    <source>
        <dbReference type="ARBA" id="ARBA00022527"/>
    </source>
</evidence>
<organism evidence="11 12">
    <name type="scientific">Ziziphus jujuba</name>
    <name type="common">Chinese jujube</name>
    <name type="synonym">Ziziphus sativa</name>
    <dbReference type="NCBI Taxonomy" id="326968"/>
    <lineage>
        <taxon>Eukaryota</taxon>
        <taxon>Viridiplantae</taxon>
        <taxon>Streptophyta</taxon>
        <taxon>Embryophyta</taxon>
        <taxon>Tracheophyta</taxon>
        <taxon>Spermatophyta</taxon>
        <taxon>Magnoliopsida</taxon>
        <taxon>eudicotyledons</taxon>
        <taxon>Gunneridae</taxon>
        <taxon>Pentapetalae</taxon>
        <taxon>rosids</taxon>
        <taxon>fabids</taxon>
        <taxon>Rosales</taxon>
        <taxon>Rhamnaceae</taxon>
        <taxon>Paliureae</taxon>
        <taxon>Ziziphus</taxon>
    </lineage>
</organism>
<dbReference type="RefSeq" id="XP_048326981.2">
    <property type="nucleotide sequence ID" value="XM_048471024.2"/>
</dbReference>
<keyword evidence="2" id="KW-0723">Serine/threonine-protein kinase</keyword>
<evidence type="ECO:0000256" key="7">
    <source>
        <dbReference type="ARBA" id="ARBA00047899"/>
    </source>
</evidence>
<comment type="catalytic activity">
    <reaction evidence="8">
        <text>L-seryl-[protein] + ATP = O-phospho-L-seryl-[protein] + ADP + H(+)</text>
        <dbReference type="Rhea" id="RHEA:17989"/>
        <dbReference type="Rhea" id="RHEA-COMP:9863"/>
        <dbReference type="Rhea" id="RHEA-COMP:11604"/>
        <dbReference type="ChEBI" id="CHEBI:15378"/>
        <dbReference type="ChEBI" id="CHEBI:29999"/>
        <dbReference type="ChEBI" id="CHEBI:30616"/>
        <dbReference type="ChEBI" id="CHEBI:83421"/>
        <dbReference type="ChEBI" id="CHEBI:456216"/>
        <dbReference type="EC" id="2.7.11.1"/>
    </reaction>
</comment>
<comment type="catalytic activity">
    <reaction evidence="7">
        <text>L-threonyl-[protein] + ATP = O-phospho-L-threonyl-[protein] + ADP + H(+)</text>
        <dbReference type="Rhea" id="RHEA:46608"/>
        <dbReference type="Rhea" id="RHEA-COMP:11060"/>
        <dbReference type="Rhea" id="RHEA-COMP:11605"/>
        <dbReference type="ChEBI" id="CHEBI:15378"/>
        <dbReference type="ChEBI" id="CHEBI:30013"/>
        <dbReference type="ChEBI" id="CHEBI:30616"/>
        <dbReference type="ChEBI" id="CHEBI:61977"/>
        <dbReference type="ChEBI" id="CHEBI:456216"/>
        <dbReference type="EC" id="2.7.11.1"/>
    </reaction>
</comment>
<gene>
    <name evidence="12" type="primary">LOC107415169</name>
</gene>
<evidence type="ECO:0000313" key="12">
    <source>
        <dbReference type="RefSeq" id="XP_048326981.2"/>
    </source>
</evidence>
<protein>
    <recommendedName>
        <fullName evidence="1">non-specific serine/threonine protein kinase</fullName>
        <ecNumber evidence="1">2.7.11.1</ecNumber>
    </recommendedName>
</protein>
<evidence type="ECO:0000259" key="10">
    <source>
        <dbReference type="PROSITE" id="PS50011"/>
    </source>
</evidence>
<dbReference type="SUPFAM" id="SSF56112">
    <property type="entry name" value="Protein kinase-like (PK-like)"/>
    <property type="match status" value="1"/>
</dbReference>
<evidence type="ECO:0000256" key="3">
    <source>
        <dbReference type="ARBA" id="ARBA00022679"/>
    </source>
</evidence>
<evidence type="ECO:0000256" key="4">
    <source>
        <dbReference type="ARBA" id="ARBA00022741"/>
    </source>
</evidence>
<dbReference type="InterPro" id="IPR011009">
    <property type="entry name" value="Kinase-like_dom_sf"/>
</dbReference>
<dbReference type="Proteomes" id="UP001652623">
    <property type="component" value="Chromosome 1"/>
</dbReference>
<name>A0ABM3IET8_ZIZJJ</name>
<evidence type="ECO:0000256" key="9">
    <source>
        <dbReference type="SAM" id="Phobius"/>
    </source>
</evidence>
<evidence type="ECO:0000256" key="6">
    <source>
        <dbReference type="ARBA" id="ARBA00022840"/>
    </source>
</evidence>
<reference evidence="12" key="2">
    <citation type="submission" date="2025-08" db="UniProtKB">
        <authorList>
            <consortium name="RefSeq"/>
        </authorList>
    </citation>
    <scope>IDENTIFICATION</scope>
    <source>
        <tissue evidence="12">Seedling</tissue>
    </source>
</reference>
<keyword evidence="4" id="KW-0547">Nucleotide-binding</keyword>
<dbReference type="PANTHER" id="PTHR48005">
    <property type="entry name" value="LEUCINE RICH REPEAT KINASE 2"/>
    <property type="match status" value="1"/>
</dbReference>
<dbReference type="PROSITE" id="PS50011">
    <property type="entry name" value="PROTEIN_KINASE_DOM"/>
    <property type="match status" value="1"/>
</dbReference>
<dbReference type="InterPro" id="IPR000719">
    <property type="entry name" value="Prot_kinase_dom"/>
</dbReference>
<evidence type="ECO:0000256" key="5">
    <source>
        <dbReference type="ARBA" id="ARBA00022777"/>
    </source>
</evidence>
<keyword evidence="6" id="KW-0067">ATP-binding</keyword>
<keyword evidence="3" id="KW-0808">Transferase</keyword>
<dbReference type="EC" id="2.7.11.1" evidence="1"/>